<evidence type="ECO:0000313" key="3">
    <source>
        <dbReference type="Proteomes" id="UP001054945"/>
    </source>
</evidence>
<name>A0AAV4XCU2_CAEEX</name>
<dbReference type="EMBL" id="BPLR01000141">
    <property type="protein sequence ID" value="GIY92447.1"/>
    <property type="molecule type" value="Genomic_DNA"/>
</dbReference>
<reference evidence="2 3" key="1">
    <citation type="submission" date="2021-06" db="EMBL/GenBank/DDBJ databases">
        <title>Caerostris extrusa draft genome.</title>
        <authorList>
            <person name="Kono N."/>
            <person name="Arakawa K."/>
        </authorList>
    </citation>
    <scope>NUCLEOTIDE SEQUENCE [LARGE SCALE GENOMIC DNA]</scope>
</reference>
<evidence type="ECO:0000313" key="2">
    <source>
        <dbReference type="EMBL" id="GIY92447.1"/>
    </source>
</evidence>
<gene>
    <name evidence="2" type="primary">AVEN_246111_1</name>
    <name evidence="2" type="ORF">CEXT_226411</name>
</gene>
<comment type="caution">
    <text evidence="2">The sequence shown here is derived from an EMBL/GenBank/DDBJ whole genome shotgun (WGS) entry which is preliminary data.</text>
</comment>
<evidence type="ECO:0000256" key="1">
    <source>
        <dbReference type="SAM" id="MobiDB-lite"/>
    </source>
</evidence>
<keyword evidence="3" id="KW-1185">Reference proteome</keyword>
<proteinExistence type="predicted"/>
<accession>A0AAV4XCU2</accession>
<organism evidence="2 3">
    <name type="scientific">Caerostris extrusa</name>
    <name type="common">Bark spider</name>
    <name type="synonym">Caerostris bankana</name>
    <dbReference type="NCBI Taxonomy" id="172846"/>
    <lineage>
        <taxon>Eukaryota</taxon>
        <taxon>Metazoa</taxon>
        <taxon>Ecdysozoa</taxon>
        <taxon>Arthropoda</taxon>
        <taxon>Chelicerata</taxon>
        <taxon>Arachnida</taxon>
        <taxon>Araneae</taxon>
        <taxon>Araneomorphae</taxon>
        <taxon>Entelegynae</taxon>
        <taxon>Araneoidea</taxon>
        <taxon>Araneidae</taxon>
        <taxon>Caerostris</taxon>
    </lineage>
</organism>
<protein>
    <submittedName>
        <fullName evidence="2">Uncharacterized protein</fullName>
    </submittedName>
</protein>
<feature type="compositionally biased region" description="Polar residues" evidence="1">
    <location>
        <begin position="115"/>
        <end position="125"/>
    </location>
</feature>
<feature type="region of interest" description="Disordered" evidence="1">
    <location>
        <begin position="115"/>
        <end position="140"/>
    </location>
</feature>
<sequence>MPSSNFPAFANFSSHKPVSHIQHPQPLHPLQHGQEHILPPHFQHMSHMYPMSPHVSGSPSSLPDMQPPAPRAWPVPQPAVSSFHPFSQSSSFYSSGQENSQYSFQPSSFSLAPSLVASNTNQSESGLAGEKTPQISSSDL</sequence>
<feature type="compositionally biased region" description="Pro residues" evidence="1">
    <location>
        <begin position="65"/>
        <end position="77"/>
    </location>
</feature>
<feature type="region of interest" description="Disordered" evidence="1">
    <location>
        <begin position="44"/>
        <end position="80"/>
    </location>
</feature>
<dbReference type="AlphaFoldDB" id="A0AAV4XCU2"/>
<dbReference type="Proteomes" id="UP001054945">
    <property type="component" value="Unassembled WGS sequence"/>
</dbReference>